<gene>
    <name evidence="4" type="ORF">H9L09_20695</name>
</gene>
<accession>A0A7G9RB36</accession>
<organism evidence="4 5">
    <name type="scientific">Nocardioides mesophilus</name>
    <dbReference type="NCBI Taxonomy" id="433659"/>
    <lineage>
        <taxon>Bacteria</taxon>
        <taxon>Bacillati</taxon>
        <taxon>Actinomycetota</taxon>
        <taxon>Actinomycetes</taxon>
        <taxon>Propionibacteriales</taxon>
        <taxon>Nocardioidaceae</taxon>
        <taxon>Nocardioides</taxon>
    </lineage>
</organism>
<feature type="region of interest" description="Disordered" evidence="1">
    <location>
        <begin position="1"/>
        <end position="25"/>
    </location>
</feature>
<keyword evidence="2" id="KW-0472">Membrane</keyword>
<evidence type="ECO:0000256" key="1">
    <source>
        <dbReference type="SAM" id="MobiDB-lite"/>
    </source>
</evidence>
<keyword evidence="2" id="KW-1133">Transmembrane helix</keyword>
<dbReference type="KEGG" id="nmes:H9L09_20695"/>
<evidence type="ECO:0000313" key="5">
    <source>
        <dbReference type="Proteomes" id="UP000515947"/>
    </source>
</evidence>
<dbReference type="Pfam" id="PF23636">
    <property type="entry name" value="DUF7144"/>
    <property type="match status" value="1"/>
</dbReference>
<feature type="transmembrane region" description="Helical" evidence="2">
    <location>
        <begin position="78"/>
        <end position="97"/>
    </location>
</feature>
<feature type="transmembrane region" description="Helical" evidence="2">
    <location>
        <begin position="128"/>
        <end position="145"/>
    </location>
</feature>
<protein>
    <recommendedName>
        <fullName evidence="3">DUF7144 domain-containing protein</fullName>
    </recommendedName>
</protein>
<dbReference type="EMBL" id="CP060713">
    <property type="protein sequence ID" value="QNN52811.1"/>
    <property type="molecule type" value="Genomic_DNA"/>
</dbReference>
<evidence type="ECO:0000259" key="3">
    <source>
        <dbReference type="Pfam" id="PF23636"/>
    </source>
</evidence>
<feature type="transmembrane region" description="Helical" evidence="2">
    <location>
        <begin position="34"/>
        <end position="58"/>
    </location>
</feature>
<evidence type="ECO:0000256" key="2">
    <source>
        <dbReference type="SAM" id="Phobius"/>
    </source>
</evidence>
<feature type="domain" description="DUF7144" evidence="3">
    <location>
        <begin position="34"/>
        <end position="148"/>
    </location>
</feature>
<dbReference type="AlphaFoldDB" id="A0A7G9RB36"/>
<feature type="transmembrane region" description="Helical" evidence="2">
    <location>
        <begin position="104"/>
        <end position="122"/>
    </location>
</feature>
<keyword evidence="5" id="KW-1185">Reference proteome</keyword>
<name>A0A7G9RB36_9ACTN</name>
<reference evidence="4 5" key="1">
    <citation type="submission" date="2020-08" db="EMBL/GenBank/DDBJ databases">
        <title>Genome sequence of Nocardioides mesophilus KACC 16243T.</title>
        <authorList>
            <person name="Hyun D.-W."/>
            <person name="Bae J.-W."/>
        </authorList>
    </citation>
    <scope>NUCLEOTIDE SEQUENCE [LARGE SCALE GENOMIC DNA]</scope>
    <source>
        <strain evidence="4 5">KACC 16243</strain>
    </source>
</reference>
<dbReference type="RefSeq" id="WP_187578653.1">
    <property type="nucleotide sequence ID" value="NZ_CP060713.1"/>
</dbReference>
<keyword evidence="2" id="KW-0812">Transmembrane</keyword>
<dbReference type="Proteomes" id="UP000515947">
    <property type="component" value="Chromosome"/>
</dbReference>
<dbReference type="InterPro" id="IPR055568">
    <property type="entry name" value="DUF7144"/>
</dbReference>
<proteinExistence type="predicted"/>
<sequence length="155" mass="16534">MSEMREQAPASTTRVPQPRAGEARAPQPTAWTGWVLFGAVMMVLLGSFQVIAGLVALFDDGYYLVVSDQLMVNVDYNAWGTAHLVIGLIALAAGFGLMTGAMWARVTGIVVAVISALVNLAFIPAFPIWAVTMIALDVIVIYAITAHGGELKTQR</sequence>
<evidence type="ECO:0000313" key="4">
    <source>
        <dbReference type="EMBL" id="QNN52811.1"/>
    </source>
</evidence>